<evidence type="ECO:0000313" key="3">
    <source>
        <dbReference type="Proteomes" id="UP000003162"/>
    </source>
</evidence>
<reference evidence="2 3" key="2">
    <citation type="submission" date="2007-09" db="EMBL/GenBank/DDBJ databases">
        <authorList>
            <person name="Fulton L."/>
            <person name="Clifton S."/>
            <person name="Fulton B."/>
            <person name="Xu J."/>
            <person name="Minx P."/>
            <person name="Pepin K.H."/>
            <person name="Johnson M."/>
            <person name="Thiruvilangam P."/>
            <person name="Bhonagiri V."/>
            <person name="Nash W.E."/>
            <person name="Mardis E.R."/>
            <person name="Wilson R.K."/>
        </authorList>
    </citation>
    <scope>NUCLEOTIDE SEQUENCE [LARGE SCALE GENOMIC DNA]</scope>
    <source>
        <strain evidence="2 3">ATCC 33270</strain>
    </source>
</reference>
<dbReference type="InterPro" id="IPR030392">
    <property type="entry name" value="S74_ICA"/>
</dbReference>
<dbReference type="AlphaFoldDB" id="A8SIA1"/>
<dbReference type="RefSeq" id="WP_004831784.1">
    <property type="nucleotide sequence ID" value="NZ_DS483513.1"/>
</dbReference>
<dbReference type="Proteomes" id="UP000003162">
    <property type="component" value="Unassembled WGS sequence"/>
</dbReference>
<dbReference type="eggNOG" id="COG4926">
    <property type="taxonomic scope" value="Bacteria"/>
</dbReference>
<feature type="domain" description="Peptidase S74" evidence="1">
    <location>
        <begin position="454"/>
        <end position="556"/>
    </location>
</feature>
<dbReference type="EMBL" id="ABEE02000012">
    <property type="protein sequence ID" value="EDP24812.1"/>
    <property type="molecule type" value="Genomic_DNA"/>
</dbReference>
<proteinExistence type="predicted"/>
<protein>
    <recommendedName>
        <fullName evidence="1">Peptidase S74 domain-containing protein</fullName>
    </recommendedName>
</protein>
<gene>
    <name evidence="2" type="ORF">PEPMIC_00050</name>
</gene>
<comment type="caution">
    <text evidence="2">The sequence shown here is derived from an EMBL/GenBank/DDBJ whole genome shotgun (WGS) entry which is preliminary data.</text>
</comment>
<evidence type="ECO:0000259" key="1">
    <source>
        <dbReference type="PROSITE" id="PS51688"/>
    </source>
</evidence>
<accession>A8SIA1</accession>
<dbReference type="HOGENOM" id="CLU_485593_0_0_9"/>
<evidence type="ECO:0000313" key="2">
    <source>
        <dbReference type="EMBL" id="EDP24812.1"/>
    </source>
</evidence>
<name>A8SIA1_9FIRM</name>
<dbReference type="PROSITE" id="PS51688">
    <property type="entry name" value="ICA"/>
    <property type="match status" value="1"/>
</dbReference>
<organism evidence="2 3">
    <name type="scientific">Parvimonas micra ATCC 33270</name>
    <dbReference type="NCBI Taxonomy" id="411465"/>
    <lineage>
        <taxon>Bacteria</taxon>
        <taxon>Bacillati</taxon>
        <taxon>Bacillota</taxon>
        <taxon>Tissierellia</taxon>
        <taxon>Tissierellales</taxon>
        <taxon>Peptoniphilaceae</taxon>
        <taxon>Parvimonas</taxon>
    </lineage>
</organism>
<reference evidence="2 3" key="1">
    <citation type="submission" date="2007-09" db="EMBL/GenBank/DDBJ databases">
        <title>Draft genome sequence of Peptostreptococcus micros (ATCC 33270).</title>
        <authorList>
            <person name="Sudarsanam P."/>
            <person name="Ley R."/>
            <person name="Guruge J."/>
            <person name="Turnbaugh P.J."/>
            <person name="Mahowald M."/>
            <person name="Liep D."/>
            <person name="Gordon J."/>
        </authorList>
    </citation>
    <scope>NUCLEOTIDE SEQUENCE [LARGE SCALE GENOMIC DNA]</scope>
    <source>
        <strain evidence="2 3">ATCC 33270</strain>
    </source>
</reference>
<sequence>MLHVVTSSTGTGYRQYSAVDLEAGNEGYVGFSINLQQDDNVSNAYIAIRHNSSSATSSTVIFKNIKLEKGNRATDWTPAPEDMATQSQISQLSDDINLRVQKGDVINQINVSTEGILIDGKKVHITGQTTIDNAVIKDAMIQSMTANKLTAGTIDANVITVKNINASNIVTGTLDASKATVTNIDASKITTGTLSAARIAAGSIDASKLNVSTLSALSANLGNVTSGNISGVNIYGGSITQSSSGQNIWIDQNGFHMQSNQLDVWMNGDHGLEILYNNETKFKADTSGNVKFSGIIDGATFSGNQMTLNNTLYIGSGEITTGNGSKLDNGGLSIVSDSQYSAIVGEDGFYTYDKTNAKKLTQISFAGITTSQDIVISGAGLLADGNISTSGMIKSGNVLLNGNTVQANNIVINGYHSIISNDGGDLYFKGPTSGSRININVGSLYYSGSLSKSSSESIKANIMPMNFSALDEIMKTDFYSYNYKTDLEKGITKPSYGVVIGDKYRLSDKFLTQDARAVSIDSMTAINSQAIKELYEDIQGKNQDLLLKIADLEARLAKLEA</sequence>